<reference evidence="3" key="2">
    <citation type="submission" date="2023-05" db="EMBL/GenBank/DDBJ databases">
        <authorList>
            <consortium name="Lawrence Berkeley National Laboratory"/>
            <person name="Steindorff A."/>
            <person name="Hensen N."/>
            <person name="Bonometti L."/>
            <person name="Westerberg I."/>
            <person name="Brannstrom I.O."/>
            <person name="Guillou S."/>
            <person name="Cros-Aarteil S."/>
            <person name="Calhoun S."/>
            <person name="Haridas S."/>
            <person name="Kuo A."/>
            <person name="Mondo S."/>
            <person name="Pangilinan J."/>
            <person name="Riley R."/>
            <person name="Labutti K."/>
            <person name="Andreopoulos B."/>
            <person name="Lipzen A."/>
            <person name="Chen C."/>
            <person name="Yanf M."/>
            <person name="Daum C."/>
            <person name="Ng V."/>
            <person name="Clum A."/>
            <person name="Ohm R."/>
            <person name="Martin F."/>
            <person name="Silar P."/>
            <person name="Natvig D."/>
            <person name="Lalanne C."/>
            <person name="Gautier V."/>
            <person name="Ament-Velasquez S.L."/>
            <person name="Kruys A."/>
            <person name="Hutchinson M.I."/>
            <person name="Powell A.J."/>
            <person name="Barry K."/>
            <person name="Miller A.N."/>
            <person name="Grigoriev I.V."/>
            <person name="Debuchy R."/>
            <person name="Gladieux P."/>
            <person name="Thoren M.H."/>
            <person name="Johannesson H."/>
        </authorList>
    </citation>
    <scope>NUCLEOTIDE SEQUENCE</scope>
    <source>
        <strain evidence="3">CBS 532.94</strain>
    </source>
</reference>
<organism evidence="3 4">
    <name type="scientific">Achaetomium macrosporum</name>
    <dbReference type="NCBI Taxonomy" id="79813"/>
    <lineage>
        <taxon>Eukaryota</taxon>
        <taxon>Fungi</taxon>
        <taxon>Dikarya</taxon>
        <taxon>Ascomycota</taxon>
        <taxon>Pezizomycotina</taxon>
        <taxon>Sordariomycetes</taxon>
        <taxon>Sordariomycetidae</taxon>
        <taxon>Sordariales</taxon>
        <taxon>Chaetomiaceae</taxon>
        <taxon>Achaetomium</taxon>
    </lineage>
</organism>
<keyword evidence="4" id="KW-1185">Reference proteome</keyword>
<reference evidence="3" key="1">
    <citation type="journal article" date="2023" name="Mol. Phylogenet. Evol.">
        <title>Genome-scale phylogeny and comparative genomics of the fungal order Sordariales.</title>
        <authorList>
            <person name="Hensen N."/>
            <person name="Bonometti L."/>
            <person name="Westerberg I."/>
            <person name="Brannstrom I.O."/>
            <person name="Guillou S."/>
            <person name="Cros-Aarteil S."/>
            <person name="Calhoun S."/>
            <person name="Haridas S."/>
            <person name="Kuo A."/>
            <person name="Mondo S."/>
            <person name="Pangilinan J."/>
            <person name="Riley R."/>
            <person name="LaButti K."/>
            <person name="Andreopoulos B."/>
            <person name="Lipzen A."/>
            <person name="Chen C."/>
            <person name="Yan M."/>
            <person name="Daum C."/>
            <person name="Ng V."/>
            <person name="Clum A."/>
            <person name="Steindorff A."/>
            <person name="Ohm R.A."/>
            <person name="Martin F."/>
            <person name="Silar P."/>
            <person name="Natvig D.O."/>
            <person name="Lalanne C."/>
            <person name="Gautier V."/>
            <person name="Ament-Velasquez S.L."/>
            <person name="Kruys A."/>
            <person name="Hutchinson M.I."/>
            <person name="Powell A.J."/>
            <person name="Barry K."/>
            <person name="Miller A.N."/>
            <person name="Grigoriev I.V."/>
            <person name="Debuchy R."/>
            <person name="Gladieux P."/>
            <person name="Hiltunen Thoren M."/>
            <person name="Johannesson H."/>
        </authorList>
    </citation>
    <scope>NUCLEOTIDE SEQUENCE</scope>
    <source>
        <strain evidence="3">CBS 532.94</strain>
    </source>
</reference>
<keyword evidence="1" id="KW-0175">Coiled coil</keyword>
<evidence type="ECO:0008006" key="5">
    <source>
        <dbReference type="Google" id="ProtNLM"/>
    </source>
</evidence>
<evidence type="ECO:0000256" key="2">
    <source>
        <dbReference type="SAM" id="MobiDB-lite"/>
    </source>
</evidence>
<evidence type="ECO:0000313" key="3">
    <source>
        <dbReference type="EMBL" id="KAK4238816.1"/>
    </source>
</evidence>
<feature type="compositionally biased region" description="Low complexity" evidence="2">
    <location>
        <begin position="359"/>
        <end position="383"/>
    </location>
</feature>
<sequence length="492" mass="53741">MSSADINAQAATVEILLRNLSANPSVKSFIDIAHQNAELRKENGNLRSSLAKQISSLQGSVDETETRLNETSNKLNAVVKQKEALAMQLATAKEKLAANEKEQGVLKSKFEEERQGIEAELREKEKELQRLDDFAVALKAVEENENEIRKALNAIFNSARSLAETYFRINLPEDILANQDQWNAISSHNSNIPLPRSNSRLAKQMRMALVLSLMGQELCKHIFQSTYLKDCSGIDSVLKILAKKEPDLESHLRAVLLKVSSIIGIPDGSVNEAAAKSVFDLLSPVVPEDKRKEFQAGLHLLCRMACKEWESIQTLEDLVVPELGFNRQSKRKYRWNSLSFDDLPTSPAPAPSQRANGIASAQMKSAASSQGQSKSSPAAAAQPHLDTAADVTDGPAVWPAFLNLSYDGQTLAEGFCLPLSLTKAAAEEEVQTAMSTSGSSSPRTHREQRAEERNLSSKRRRQSVAFANAQPDQGKVKGSFLSNGSGSGSKGT</sequence>
<feature type="region of interest" description="Disordered" evidence="2">
    <location>
        <begin position="428"/>
        <end position="492"/>
    </location>
</feature>
<comment type="caution">
    <text evidence="3">The sequence shown here is derived from an EMBL/GenBank/DDBJ whole genome shotgun (WGS) entry which is preliminary data.</text>
</comment>
<feature type="coiled-coil region" evidence="1">
    <location>
        <begin position="54"/>
        <end position="134"/>
    </location>
</feature>
<proteinExistence type="predicted"/>
<accession>A0AAN7H7J6</accession>
<protein>
    <recommendedName>
        <fullName evidence="5">MEI5 protein</fullName>
    </recommendedName>
</protein>
<dbReference type="EMBL" id="MU860082">
    <property type="protein sequence ID" value="KAK4238816.1"/>
    <property type="molecule type" value="Genomic_DNA"/>
</dbReference>
<gene>
    <name evidence="3" type="ORF">C8A03DRAFT_14750</name>
</gene>
<feature type="compositionally biased region" description="Polar residues" evidence="2">
    <location>
        <begin position="432"/>
        <end position="442"/>
    </location>
</feature>
<dbReference type="Proteomes" id="UP001303760">
    <property type="component" value="Unassembled WGS sequence"/>
</dbReference>
<evidence type="ECO:0000313" key="4">
    <source>
        <dbReference type="Proteomes" id="UP001303760"/>
    </source>
</evidence>
<evidence type="ECO:0000256" key="1">
    <source>
        <dbReference type="SAM" id="Coils"/>
    </source>
</evidence>
<dbReference type="AlphaFoldDB" id="A0AAN7H7J6"/>
<feature type="compositionally biased region" description="Basic and acidic residues" evidence="2">
    <location>
        <begin position="444"/>
        <end position="455"/>
    </location>
</feature>
<name>A0AAN7H7J6_9PEZI</name>
<feature type="region of interest" description="Disordered" evidence="2">
    <location>
        <begin position="344"/>
        <end position="385"/>
    </location>
</feature>